<evidence type="ECO:0000313" key="2">
    <source>
        <dbReference type="Proteomes" id="UP000798662"/>
    </source>
</evidence>
<organism evidence="1 2">
    <name type="scientific">Pyropia yezoensis</name>
    <name type="common">Susabi-nori</name>
    <name type="synonym">Porphyra yezoensis</name>
    <dbReference type="NCBI Taxonomy" id="2788"/>
    <lineage>
        <taxon>Eukaryota</taxon>
        <taxon>Rhodophyta</taxon>
        <taxon>Bangiophyceae</taxon>
        <taxon>Bangiales</taxon>
        <taxon>Bangiaceae</taxon>
        <taxon>Pyropia</taxon>
    </lineage>
</organism>
<sequence>MMPTHSGAEPLPKIEKLNAGNHLAWFANMEHMLKLKNCWTAVKEEPPIRVARILQEEAPTPSRAELDVIVAGTPTTEAGKVAKSKARAQLGTLDWQRLDEVAMATMHLHVEPVHHVTFRVSKTAREAWEKLQMAFRSQSMAMALEMRRQLSGIRMKAEEPMLEYINRGTLLQYELGQLGQGPPESDLVAAILGGVPSAYDTTVELLSGQETLTMAKVTDRLMATEVRHKALYGSGSDQAVAFGAMPFTTASAHPNNRREVEVSANCG</sequence>
<dbReference type="EMBL" id="CM020619">
    <property type="protein sequence ID" value="KAK1866853.1"/>
    <property type="molecule type" value="Genomic_DNA"/>
</dbReference>
<gene>
    <name evidence="1" type="ORF">I4F81_009365</name>
</gene>
<proteinExistence type="predicted"/>
<dbReference type="Proteomes" id="UP000798662">
    <property type="component" value="Chromosome 2"/>
</dbReference>
<comment type="caution">
    <text evidence="1">The sequence shown here is derived from an EMBL/GenBank/DDBJ whole genome shotgun (WGS) entry which is preliminary data.</text>
</comment>
<reference evidence="1" key="1">
    <citation type="submission" date="2019-11" db="EMBL/GenBank/DDBJ databases">
        <title>Nori genome reveals adaptations in red seaweeds to the harsh intertidal environment.</title>
        <authorList>
            <person name="Wang D."/>
            <person name="Mao Y."/>
        </authorList>
    </citation>
    <scope>NUCLEOTIDE SEQUENCE</scope>
    <source>
        <tissue evidence="1">Gametophyte</tissue>
    </source>
</reference>
<protein>
    <submittedName>
        <fullName evidence="1">Uncharacterized protein</fullName>
    </submittedName>
</protein>
<name>A0ACC3CAN9_PYRYE</name>
<accession>A0ACC3CAN9</accession>
<evidence type="ECO:0000313" key="1">
    <source>
        <dbReference type="EMBL" id="KAK1866853.1"/>
    </source>
</evidence>
<keyword evidence="2" id="KW-1185">Reference proteome</keyword>